<dbReference type="EMBL" id="JACTNZ010000004">
    <property type="protein sequence ID" value="KAG5552488.1"/>
    <property type="molecule type" value="Genomic_DNA"/>
</dbReference>
<protein>
    <submittedName>
        <fullName evidence="3">Uncharacterized protein</fullName>
    </submittedName>
</protein>
<name>A0AAV6KIZ2_9ERIC</name>
<keyword evidence="1" id="KW-0175">Coiled coil</keyword>
<feature type="coiled-coil region" evidence="1">
    <location>
        <begin position="109"/>
        <end position="136"/>
    </location>
</feature>
<accession>A0AAV6KIZ2</accession>
<evidence type="ECO:0000256" key="2">
    <source>
        <dbReference type="SAM" id="MobiDB-lite"/>
    </source>
</evidence>
<gene>
    <name evidence="3" type="ORF">RHGRI_010539</name>
</gene>
<dbReference type="Proteomes" id="UP000823749">
    <property type="component" value="Chromosome 4"/>
</dbReference>
<evidence type="ECO:0000256" key="1">
    <source>
        <dbReference type="SAM" id="Coils"/>
    </source>
</evidence>
<keyword evidence="4" id="KW-1185">Reference proteome</keyword>
<feature type="region of interest" description="Disordered" evidence="2">
    <location>
        <begin position="360"/>
        <end position="392"/>
    </location>
</feature>
<dbReference type="AlphaFoldDB" id="A0AAV6KIZ2"/>
<organism evidence="3 4">
    <name type="scientific">Rhododendron griersonianum</name>
    <dbReference type="NCBI Taxonomy" id="479676"/>
    <lineage>
        <taxon>Eukaryota</taxon>
        <taxon>Viridiplantae</taxon>
        <taxon>Streptophyta</taxon>
        <taxon>Embryophyta</taxon>
        <taxon>Tracheophyta</taxon>
        <taxon>Spermatophyta</taxon>
        <taxon>Magnoliopsida</taxon>
        <taxon>eudicotyledons</taxon>
        <taxon>Gunneridae</taxon>
        <taxon>Pentapetalae</taxon>
        <taxon>asterids</taxon>
        <taxon>Ericales</taxon>
        <taxon>Ericaceae</taxon>
        <taxon>Ericoideae</taxon>
        <taxon>Rhodoreae</taxon>
        <taxon>Rhododendron</taxon>
    </lineage>
</organism>
<sequence>MASSPVGKDFDSLFPPLGLPAATPASKLGISGLRNPNSLGDDISLHCGSVPILRHAFCSEIKGGTDSLAPVVSNSSGRMNLFDFIESVTVSHNEHLEIQENDTPTVKQIKGLNKEVRALRSELDEKDKLIESLKVKGPTRGVLDTGSSWKDKVSPPSVSHARMNLQFFPPVVEGERIRVSPPEEVELQGAVKWKDCLVASGKIFSIDVKYPWRPTTCSTCKVFGHSNCSQQTVVPDAIPYKAPVVPKNKVWVVKSGVETAVPTAGPELRNASLKVLPCSNPFSVLQPQDAPVAALDPPTEVLATEITELNIGLKDVDKGKNMNATADPDVPSSSNIGVPPQYDFLPNDLGMGLSDPDAVFMALSSLEEEGPKQPTDGENPGAAKRGRKPKKR</sequence>
<comment type="caution">
    <text evidence="3">The sequence shown here is derived from an EMBL/GenBank/DDBJ whole genome shotgun (WGS) entry which is preliminary data.</text>
</comment>
<evidence type="ECO:0000313" key="3">
    <source>
        <dbReference type="EMBL" id="KAG5552488.1"/>
    </source>
</evidence>
<feature type="region of interest" description="Disordered" evidence="2">
    <location>
        <begin position="318"/>
        <end position="341"/>
    </location>
</feature>
<proteinExistence type="predicted"/>
<reference evidence="3" key="1">
    <citation type="submission" date="2020-08" db="EMBL/GenBank/DDBJ databases">
        <title>Plant Genome Project.</title>
        <authorList>
            <person name="Zhang R.-G."/>
        </authorList>
    </citation>
    <scope>NUCLEOTIDE SEQUENCE</scope>
    <source>
        <strain evidence="3">WSP0</strain>
        <tissue evidence="3">Leaf</tissue>
    </source>
</reference>
<evidence type="ECO:0000313" key="4">
    <source>
        <dbReference type="Proteomes" id="UP000823749"/>
    </source>
</evidence>